<accession>A8WU58</accession>
<proteinExistence type="predicted"/>
<keyword evidence="2" id="KW-1185">Reference proteome</keyword>
<gene>
    <name evidence="1 3" type="ORF">CBG02506</name>
    <name evidence="1" type="ORF">CBG_02506</name>
</gene>
<dbReference type="WormBase" id="CBG02506">
    <property type="protein sequence ID" value="CBP40470"/>
    <property type="gene ID" value="WBGene00025549"/>
</dbReference>
<dbReference type="InParanoid" id="A8WU58"/>
<dbReference type="RefSeq" id="XP_002630806.1">
    <property type="nucleotide sequence ID" value="XM_002630760.1"/>
</dbReference>
<dbReference type="CTD" id="8572322"/>
<reference evidence="1 2" key="2">
    <citation type="journal article" date="2011" name="PLoS Genet.">
        <title>Caenorhabditis briggsae recombinant inbred line genotypes reveal inter-strain incompatibility and the evolution of recombination.</title>
        <authorList>
            <person name="Ross J.A."/>
            <person name="Koboldt D.C."/>
            <person name="Staisch J.E."/>
            <person name="Chamberlin H.M."/>
            <person name="Gupta B.P."/>
            <person name="Miller R.D."/>
            <person name="Baird S.E."/>
            <person name="Haag E.S."/>
        </authorList>
    </citation>
    <scope>NUCLEOTIDE SEQUENCE [LARGE SCALE GENOMIC DNA]</scope>
    <source>
        <strain evidence="1 2">AF16</strain>
    </source>
</reference>
<protein>
    <submittedName>
        <fullName evidence="1">Protein CBG02506</fullName>
    </submittedName>
</protein>
<dbReference type="GeneID" id="8572322"/>
<organism evidence="1 2">
    <name type="scientific">Caenorhabditis briggsae</name>
    <dbReference type="NCBI Taxonomy" id="6238"/>
    <lineage>
        <taxon>Eukaryota</taxon>
        <taxon>Metazoa</taxon>
        <taxon>Ecdysozoa</taxon>
        <taxon>Nematoda</taxon>
        <taxon>Chromadorea</taxon>
        <taxon>Rhabditida</taxon>
        <taxon>Rhabditina</taxon>
        <taxon>Rhabditomorpha</taxon>
        <taxon>Rhabditoidea</taxon>
        <taxon>Rhabditidae</taxon>
        <taxon>Peloderinae</taxon>
        <taxon>Caenorhabditis</taxon>
    </lineage>
</organism>
<reference evidence="1 2" key="1">
    <citation type="journal article" date="2003" name="PLoS Biol.">
        <title>The genome sequence of Caenorhabditis briggsae: a platform for comparative genomics.</title>
        <authorList>
            <person name="Stein L.D."/>
            <person name="Bao Z."/>
            <person name="Blasiar D."/>
            <person name="Blumenthal T."/>
            <person name="Brent M.R."/>
            <person name="Chen N."/>
            <person name="Chinwalla A."/>
            <person name="Clarke L."/>
            <person name="Clee C."/>
            <person name="Coghlan A."/>
            <person name="Coulson A."/>
            <person name="D'Eustachio P."/>
            <person name="Fitch D.H."/>
            <person name="Fulton L.A."/>
            <person name="Fulton R.E."/>
            <person name="Griffiths-Jones S."/>
            <person name="Harris T.W."/>
            <person name="Hillier L.W."/>
            <person name="Kamath R."/>
            <person name="Kuwabara P.E."/>
            <person name="Mardis E.R."/>
            <person name="Marra M.A."/>
            <person name="Miner T.L."/>
            <person name="Minx P."/>
            <person name="Mullikin J.C."/>
            <person name="Plumb R.W."/>
            <person name="Rogers J."/>
            <person name="Schein J.E."/>
            <person name="Sohrmann M."/>
            <person name="Spieth J."/>
            <person name="Stajich J.E."/>
            <person name="Wei C."/>
            <person name="Willey D."/>
            <person name="Wilson R.K."/>
            <person name="Durbin R."/>
            <person name="Waterston R.H."/>
        </authorList>
    </citation>
    <scope>NUCLEOTIDE SEQUENCE [LARGE SCALE GENOMIC DNA]</scope>
    <source>
        <strain evidence="1 2">AF16</strain>
    </source>
</reference>
<name>A8WU58_CAEBR</name>
<dbReference type="EMBL" id="HE601438">
    <property type="protein sequence ID" value="CAP24020.1"/>
    <property type="molecule type" value="Genomic_DNA"/>
</dbReference>
<sequence>MSHVFKFVDSPPKSSSDFSDFTQVCSKLAAFVKSEATKVEGLKTKLSNLKDDKYTKYLMEFNEYNVTQEFQRFGRFQDVFKQGDVMEKEIRDLDYKNANRRGWIEKMNIFQSVKSKFFEMKAEILKRRGFYTPESIENLMSLRWLVENLADIPIQSFNITAADGFVASLTPIFDLNFAAHQEKCSIAYASFKALLIFANKFWLLKKSREYLFFQKNQSKN</sequence>
<dbReference type="Proteomes" id="UP000008549">
    <property type="component" value="Unassembled WGS sequence"/>
</dbReference>
<dbReference type="AlphaFoldDB" id="A8WU58"/>
<evidence type="ECO:0000313" key="3">
    <source>
        <dbReference type="WormBase" id="CBG02506"/>
    </source>
</evidence>
<evidence type="ECO:0000313" key="2">
    <source>
        <dbReference type="Proteomes" id="UP000008549"/>
    </source>
</evidence>
<dbReference type="HOGENOM" id="CLU_1257067_0_0_1"/>
<evidence type="ECO:0000313" key="1">
    <source>
        <dbReference type="EMBL" id="CAP24020.1"/>
    </source>
</evidence>
<dbReference type="KEGG" id="cbr:CBG_02506"/>